<evidence type="ECO:0000256" key="1">
    <source>
        <dbReference type="SAM" id="MobiDB-lite"/>
    </source>
</evidence>
<evidence type="ECO:0000313" key="2">
    <source>
        <dbReference type="EMBL" id="KDN46492.1"/>
    </source>
</evidence>
<comment type="caution">
    <text evidence="2">The sequence shown here is derived from an EMBL/GenBank/DDBJ whole genome shotgun (WGS) entry which is preliminary data.</text>
</comment>
<feature type="region of interest" description="Disordered" evidence="1">
    <location>
        <begin position="148"/>
        <end position="180"/>
    </location>
</feature>
<dbReference type="Proteomes" id="UP000027361">
    <property type="component" value="Unassembled WGS sequence"/>
</dbReference>
<reference evidence="2 3" key="1">
    <citation type="submission" date="2014-05" db="EMBL/GenBank/DDBJ databases">
        <title>Draft genome sequence of a rare smut relative, Tilletiaria anomala UBC 951.</title>
        <authorList>
            <consortium name="DOE Joint Genome Institute"/>
            <person name="Toome M."/>
            <person name="Kuo A."/>
            <person name="Henrissat B."/>
            <person name="Lipzen A."/>
            <person name="Tritt A."/>
            <person name="Yoshinaga Y."/>
            <person name="Zane M."/>
            <person name="Barry K."/>
            <person name="Grigoriev I.V."/>
            <person name="Spatafora J.W."/>
            <person name="Aimea M.C."/>
        </authorList>
    </citation>
    <scope>NUCLEOTIDE SEQUENCE [LARGE SCALE GENOMIC DNA]</scope>
    <source>
        <strain evidence="2 3">UBC 951</strain>
    </source>
</reference>
<dbReference type="AlphaFoldDB" id="A0A066VXP9"/>
<dbReference type="HOGENOM" id="CLU_1497247_0_0_1"/>
<protein>
    <submittedName>
        <fullName evidence="2">Uncharacterized protein</fullName>
    </submittedName>
</protein>
<accession>A0A066VXP9</accession>
<dbReference type="RefSeq" id="XP_013243581.1">
    <property type="nucleotide sequence ID" value="XM_013388127.1"/>
</dbReference>
<organism evidence="2 3">
    <name type="scientific">Tilletiaria anomala (strain ATCC 24038 / CBS 436.72 / UBC 951)</name>
    <dbReference type="NCBI Taxonomy" id="1037660"/>
    <lineage>
        <taxon>Eukaryota</taxon>
        <taxon>Fungi</taxon>
        <taxon>Dikarya</taxon>
        <taxon>Basidiomycota</taxon>
        <taxon>Ustilaginomycotina</taxon>
        <taxon>Exobasidiomycetes</taxon>
        <taxon>Georgefischeriales</taxon>
        <taxon>Tilletiariaceae</taxon>
        <taxon>Tilletiaria</taxon>
    </lineage>
</organism>
<evidence type="ECO:0000313" key="3">
    <source>
        <dbReference type="Proteomes" id="UP000027361"/>
    </source>
</evidence>
<sequence length="180" mass="19928">MYIHTGTVRWRHALSPPVDRALAGWRPHTIWMGQPWPSSHLTSLPLLSHGYIEPSARRRSLDIPTATFPPAGRLPPSLLPLLQISLRIQGPSLPSCLAWNTLPGDDAITLERPELRPGKTLLTGRWLGKKYSQLSQIRFSSCRQSNAPCGEALTSSTPAHLGSRPASQVPQRDTHRKDIS</sequence>
<dbReference type="EMBL" id="JMSN01000035">
    <property type="protein sequence ID" value="KDN46492.1"/>
    <property type="molecule type" value="Genomic_DNA"/>
</dbReference>
<dbReference type="GeneID" id="25261277"/>
<name>A0A066VXP9_TILAU</name>
<proteinExistence type="predicted"/>
<dbReference type="InParanoid" id="A0A066VXP9"/>
<gene>
    <name evidence="2" type="ORF">K437DRAFT_108217</name>
</gene>
<feature type="compositionally biased region" description="Polar residues" evidence="1">
    <location>
        <begin position="148"/>
        <end position="158"/>
    </location>
</feature>
<keyword evidence="3" id="KW-1185">Reference proteome</keyword>